<protein>
    <submittedName>
        <fullName evidence="2">Uncharacterized protein</fullName>
    </submittedName>
</protein>
<organism evidence="2">
    <name type="scientific">viral metagenome</name>
    <dbReference type="NCBI Taxonomy" id="1070528"/>
    <lineage>
        <taxon>unclassified sequences</taxon>
        <taxon>metagenomes</taxon>
        <taxon>organismal metagenomes</taxon>
    </lineage>
</organism>
<feature type="compositionally biased region" description="Basic and acidic residues" evidence="1">
    <location>
        <begin position="347"/>
        <end position="357"/>
    </location>
</feature>
<sequence>MPKSQVSQSNVPSKVQQQSAGLEQDEVELTDVKTEKFMPKRFHFSSTPVVKDDTHQTCFPKYLKDMNIESTVQNIKTKGRPLVIMTDDIEMDKGGFPQHNVKFHGPSNNSNKRANFDIPRNKSSEHLFTFIEAVDKLLNDEVNKKENKNGLLSWQDKSKKDCPIEKPSYINTIQTTKPPKKKLGEEASEKKEFVPWQKINVKLNKQYVKGKDSSEGGLSTLIYYGENEEPEETPNITDVEKHFGYGCTAKFIISFTRVHIDKNENTARFSLKCLQINVTKKPNFKKATSIQLNRNMFSKKKPVVEVEVEVNQEDKDDEEDEGEDEGEDNHDEGDKEEEDEGEEDNQDKDKKETQKEETQEEEDEEEEEETQEEVVVVVPPKKTPVKNVPKKEVQKKTVVKKT</sequence>
<feature type="compositionally biased region" description="Polar residues" evidence="1">
    <location>
        <begin position="1"/>
        <end position="21"/>
    </location>
</feature>
<dbReference type="EMBL" id="MN739130">
    <property type="protein sequence ID" value="QHS90224.1"/>
    <property type="molecule type" value="Genomic_DNA"/>
</dbReference>
<reference evidence="2" key="1">
    <citation type="journal article" date="2020" name="Nature">
        <title>Giant virus diversity and host interactions through global metagenomics.</title>
        <authorList>
            <person name="Schulz F."/>
            <person name="Roux S."/>
            <person name="Paez-Espino D."/>
            <person name="Jungbluth S."/>
            <person name="Walsh D.A."/>
            <person name="Denef V.J."/>
            <person name="McMahon K.D."/>
            <person name="Konstantinidis K.T."/>
            <person name="Eloe-Fadrosh E.A."/>
            <person name="Kyrpides N.C."/>
            <person name="Woyke T."/>
        </authorList>
    </citation>
    <scope>NUCLEOTIDE SEQUENCE</scope>
    <source>
        <strain evidence="2">GVMAG-M-3300010160-60</strain>
    </source>
</reference>
<feature type="region of interest" description="Disordered" evidence="1">
    <location>
        <begin position="303"/>
        <end position="402"/>
    </location>
</feature>
<dbReference type="AlphaFoldDB" id="A0A6C0BEK4"/>
<feature type="region of interest" description="Disordered" evidence="1">
    <location>
        <begin position="1"/>
        <end position="27"/>
    </location>
</feature>
<evidence type="ECO:0000313" key="2">
    <source>
        <dbReference type="EMBL" id="QHS90224.1"/>
    </source>
</evidence>
<evidence type="ECO:0000256" key="1">
    <source>
        <dbReference type="SAM" id="MobiDB-lite"/>
    </source>
</evidence>
<feature type="compositionally biased region" description="Acidic residues" evidence="1">
    <location>
        <begin position="358"/>
        <end position="372"/>
    </location>
</feature>
<name>A0A6C0BEK4_9ZZZZ</name>
<feature type="compositionally biased region" description="Acidic residues" evidence="1">
    <location>
        <begin position="306"/>
        <end position="346"/>
    </location>
</feature>
<accession>A0A6C0BEK4</accession>
<proteinExistence type="predicted"/>